<dbReference type="EMBL" id="ML743675">
    <property type="protein sequence ID" value="KAE8131109.1"/>
    <property type="molecule type" value="Genomic_DNA"/>
</dbReference>
<sequence>MAPRTIYLISIRFSKSQPQQSTSGSLINVIGAPMVGFADEYKRGCEPTKSIEPYEMWSIGGVDSVHIVDWPVGVGGVDTDPMGDLEIAASQVPAPGISQDFIAPVNDITNRRCQEWTMEYVRHLVEKEYVGAEAIQIVQPKRDPPTHGIGLRRVVPQCGN</sequence>
<evidence type="ECO:0000313" key="1">
    <source>
        <dbReference type="EMBL" id="KAE8131109.1"/>
    </source>
</evidence>
<dbReference type="RefSeq" id="XP_031907172.1">
    <property type="nucleotide sequence ID" value="XM_032061529.1"/>
</dbReference>
<protein>
    <submittedName>
        <fullName evidence="1">Uncharacterized protein</fullName>
    </submittedName>
</protein>
<reference evidence="1 2" key="1">
    <citation type="submission" date="2019-04" db="EMBL/GenBank/DDBJ databases">
        <title>Friends and foes A comparative genomics study of 23 Aspergillus species from section Flavi.</title>
        <authorList>
            <consortium name="DOE Joint Genome Institute"/>
            <person name="Kjaerbolling I."/>
            <person name="Vesth T."/>
            <person name="Frisvad J.C."/>
            <person name="Nybo J.L."/>
            <person name="Theobald S."/>
            <person name="Kildgaard S."/>
            <person name="Isbrandt T."/>
            <person name="Kuo A."/>
            <person name="Sato A."/>
            <person name="Lyhne E.K."/>
            <person name="Kogle M.E."/>
            <person name="Wiebenga A."/>
            <person name="Kun R.S."/>
            <person name="Lubbers R.J."/>
            <person name="Makela M.R."/>
            <person name="Barry K."/>
            <person name="Chovatia M."/>
            <person name="Clum A."/>
            <person name="Daum C."/>
            <person name="Haridas S."/>
            <person name="He G."/>
            <person name="LaButti K."/>
            <person name="Lipzen A."/>
            <person name="Mondo S."/>
            <person name="Riley R."/>
            <person name="Salamov A."/>
            <person name="Simmons B.A."/>
            <person name="Magnuson J.K."/>
            <person name="Henrissat B."/>
            <person name="Mortensen U.H."/>
            <person name="Larsen T.O."/>
            <person name="Devries R.P."/>
            <person name="Grigoriev I.V."/>
            <person name="Machida M."/>
            <person name="Baker S.E."/>
            <person name="Andersen M.R."/>
        </authorList>
    </citation>
    <scope>NUCLEOTIDE SEQUENCE [LARGE SCALE GENOMIC DNA]</scope>
    <source>
        <strain evidence="1 2">CBS 117625</strain>
    </source>
</reference>
<keyword evidence="2" id="KW-1185">Reference proteome</keyword>
<organism evidence="1 2">
    <name type="scientific">Aspergillus pseudotamarii</name>
    <dbReference type="NCBI Taxonomy" id="132259"/>
    <lineage>
        <taxon>Eukaryota</taxon>
        <taxon>Fungi</taxon>
        <taxon>Dikarya</taxon>
        <taxon>Ascomycota</taxon>
        <taxon>Pezizomycotina</taxon>
        <taxon>Eurotiomycetes</taxon>
        <taxon>Eurotiomycetidae</taxon>
        <taxon>Eurotiales</taxon>
        <taxon>Aspergillaceae</taxon>
        <taxon>Aspergillus</taxon>
        <taxon>Aspergillus subgen. Circumdati</taxon>
    </lineage>
</organism>
<dbReference type="Pfam" id="PF20174">
    <property type="entry name" value="DUF6540"/>
    <property type="match status" value="1"/>
</dbReference>
<dbReference type="AlphaFoldDB" id="A0A5N6SB88"/>
<accession>A0A5N6SB88</accession>
<dbReference type="InterPro" id="IPR046670">
    <property type="entry name" value="DUF6540"/>
</dbReference>
<evidence type="ECO:0000313" key="2">
    <source>
        <dbReference type="Proteomes" id="UP000325672"/>
    </source>
</evidence>
<dbReference type="GeneID" id="43645739"/>
<proteinExistence type="predicted"/>
<dbReference type="OrthoDB" id="1658288at2759"/>
<gene>
    <name evidence="1" type="ORF">BDV38DRAFT_290661</name>
</gene>
<name>A0A5N6SB88_ASPPS</name>
<dbReference type="Proteomes" id="UP000325672">
    <property type="component" value="Unassembled WGS sequence"/>
</dbReference>